<evidence type="ECO:0000313" key="2">
    <source>
        <dbReference type="EMBL" id="KAF2702880.1"/>
    </source>
</evidence>
<accession>A0A6G1JQV1</accession>
<dbReference type="GO" id="GO:0005634">
    <property type="term" value="C:nucleus"/>
    <property type="evidence" value="ECO:0007669"/>
    <property type="project" value="TreeGrafter"/>
</dbReference>
<reference evidence="2" key="1">
    <citation type="journal article" date="2020" name="Stud. Mycol.">
        <title>101 Dothideomycetes genomes: a test case for predicting lifestyles and emergence of pathogens.</title>
        <authorList>
            <person name="Haridas S."/>
            <person name="Albert R."/>
            <person name="Binder M."/>
            <person name="Bloem J."/>
            <person name="Labutti K."/>
            <person name="Salamov A."/>
            <person name="Andreopoulos B."/>
            <person name="Baker S."/>
            <person name="Barry K."/>
            <person name="Bills G."/>
            <person name="Bluhm B."/>
            <person name="Cannon C."/>
            <person name="Castanera R."/>
            <person name="Culley D."/>
            <person name="Daum C."/>
            <person name="Ezra D."/>
            <person name="Gonzalez J."/>
            <person name="Henrissat B."/>
            <person name="Kuo A."/>
            <person name="Liang C."/>
            <person name="Lipzen A."/>
            <person name="Lutzoni F."/>
            <person name="Magnuson J."/>
            <person name="Mondo S."/>
            <person name="Nolan M."/>
            <person name="Ohm R."/>
            <person name="Pangilinan J."/>
            <person name="Park H.-J."/>
            <person name="Ramirez L."/>
            <person name="Alfaro M."/>
            <person name="Sun H."/>
            <person name="Tritt A."/>
            <person name="Yoshinaga Y."/>
            <person name="Zwiers L.-H."/>
            <person name="Turgeon B."/>
            <person name="Goodwin S."/>
            <person name="Spatafora J."/>
            <person name="Crous P."/>
            <person name="Grigoriev I."/>
        </authorList>
    </citation>
    <scope>NUCLEOTIDE SEQUENCE</scope>
    <source>
        <strain evidence="2">CBS 279.74</strain>
    </source>
</reference>
<name>A0A6G1JQV1_9PLEO</name>
<proteinExistence type="predicted"/>
<dbReference type="GO" id="GO:0003700">
    <property type="term" value="F:DNA-binding transcription factor activity"/>
    <property type="evidence" value="ECO:0007669"/>
    <property type="project" value="TreeGrafter"/>
</dbReference>
<dbReference type="GO" id="GO:0045944">
    <property type="term" value="P:positive regulation of transcription by RNA polymerase II"/>
    <property type="evidence" value="ECO:0007669"/>
    <property type="project" value="TreeGrafter"/>
</dbReference>
<organism evidence="2 3">
    <name type="scientific">Pleomassaria siparia CBS 279.74</name>
    <dbReference type="NCBI Taxonomy" id="1314801"/>
    <lineage>
        <taxon>Eukaryota</taxon>
        <taxon>Fungi</taxon>
        <taxon>Dikarya</taxon>
        <taxon>Ascomycota</taxon>
        <taxon>Pezizomycotina</taxon>
        <taxon>Dothideomycetes</taxon>
        <taxon>Pleosporomycetidae</taxon>
        <taxon>Pleosporales</taxon>
        <taxon>Pleomassariaceae</taxon>
        <taxon>Pleomassaria</taxon>
    </lineage>
</organism>
<dbReference type="EMBL" id="MU005791">
    <property type="protein sequence ID" value="KAF2702880.1"/>
    <property type="molecule type" value="Genomic_DNA"/>
</dbReference>
<keyword evidence="3" id="KW-1185">Reference proteome</keyword>
<dbReference type="PANTHER" id="PTHR37534">
    <property type="entry name" value="TRANSCRIPTIONAL ACTIVATOR PROTEIN UGA3"/>
    <property type="match status" value="1"/>
</dbReference>
<dbReference type="GO" id="GO:0000976">
    <property type="term" value="F:transcription cis-regulatory region binding"/>
    <property type="evidence" value="ECO:0007669"/>
    <property type="project" value="TreeGrafter"/>
</dbReference>
<dbReference type="Proteomes" id="UP000799428">
    <property type="component" value="Unassembled WGS sequence"/>
</dbReference>
<dbReference type="OrthoDB" id="4525710at2759"/>
<dbReference type="PANTHER" id="PTHR37534:SF25">
    <property type="entry name" value="ZN(II)2CYS6 TRANSCRIPTION FACTOR (EUROFUNG)"/>
    <property type="match status" value="1"/>
</dbReference>
<protein>
    <submittedName>
        <fullName evidence="2">Uncharacterized protein</fullName>
    </submittedName>
</protein>
<evidence type="ECO:0000313" key="3">
    <source>
        <dbReference type="Proteomes" id="UP000799428"/>
    </source>
</evidence>
<sequence length="380" mass="43172">STAFTPNTSINLRWPINNADEAGFLHHYLVYCTGWIDVCDPRRHFEKEVPRRAAHFPVILNGILGLSARHLWLMGKADVDHSQPYTDQCLHALIVGLEDPLAHWDENFLVAVILMRLHEEMGDSDEQCHHFGTARILNCISSFAADGDMREAASWVSLRQHIYISLTTQQVINFSLENYRHSAVFREYDNEAWANRINFQLATILQYVFEDSPESTSSLTREKWAELDADIDEWERTKPWTFSALYVDPDAGKDFDGSWPDLPTAQGVVAVGLQYYHLCKILLTIYSPHASLVGLSGVRARRATDAAVRRHIRIVIGYGVSNSHCGNAMFQGSRILSACGAYMTDRKEQDACVEYLKGLQKTIGWKKDNVLADLRKQWLS</sequence>
<feature type="non-terminal residue" evidence="2">
    <location>
        <position position="1"/>
    </location>
</feature>
<keyword evidence="1" id="KW-0539">Nucleus</keyword>
<evidence type="ECO:0000256" key="1">
    <source>
        <dbReference type="ARBA" id="ARBA00023242"/>
    </source>
</evidence>
<dbReference type="AlphaFoldDB" id="A0A6G1JQV1"/>
<gene>
    <name evidence="2" type="ORF">K504DRAFT_520871</name>
</gene>